<organism evidence="2 3">
    <name type="scientific">Marssonina brunnea f. sp. multigermtubi (strain MB_m1)</name>
    <name type="common">Marssonina leaf spot fungus</name>
    <dbReference type="NCBI Taxonomy" id="1072389"/>
    <lineage>
        <taxon>Eukaryota</taxon>
        <taxon>Fungi</taxon>
        <taxon>Dikarya</taxon>
        <taxon>Ascomycota</taxon>
        <taxon>Pezizomycotina</taxon>
        <taxon>Leotiomycetes</taxon>
        <taxon>Helotiales</taxon>
        <taxon>Drepanopezizaceae</taxon>
        <taxon>Drepanopeziza</taxon>
    </lineage>
</organism>
<sequence>MLPDVLDWQRVSIADNIITQTTTNAVRPADCEEPAPSPCSREGRHLSWEDKHGSSDSGFHISNQLIYWLPPSCNASPMNSSTLREKDPGWAEEVAARDGNTRMGNGPWLQKRRPEAPHELRKKSATSISSASPRRDSGPRRDDVLHPAPEESLTTHTMMNGIHHLRSGTGQGRRGRVSAAATIPGVLLRQSYGVSVLGLVVISTIWNYWNVHDDDASSCVTGHLPPLDQGFFPVSMLASSSMHSINQARTEPLS</sequence>
<evidence type="ECO:0000313" key="2">
    <source>
        <dbReference type="EMBL" id="EKD17037.1"/>
    </source>
</evidence>
<feature type="region of interest" description="Disordered" evidence="1">
    <location>
        <begin position="29"/>
        <end position="55"/>
    </location>
</feature>
<dbReference type="InParanoid" id="K1WWW3"/>
<keyword evidence="3" id="KW-1185">Reference proteome</keyword>
<dbReference type="AlphaFoldDB" id="K1WWW3"/>
<accession>K1WWW3</accession>
<feature type="region of interest" description="Disordered" evidence="1">
    <location>
        <begin position="97"/>
        <end position="152"/>
    </location>
</feature>
<protein>
    <submittedName>
        <fullName evidence="2">Uncharacterized protein</fullName>
    </submittedName>
</protein>
<reference evidence="2 3" key="1">
    <citation type="journal article" date="2012" name="BMC Genomics">
        <title>Sequencing the genome of Marssonina brunnea reveals fungus-poplar co-evolution.</title>
        <authorList>
            <person name="Zhu S."/>
            <person name="Cao Y.-Z."/>
            <person name="Jiang C."/>
            <person name="Tan B.-Y."/>
            <person name="Wang Z."/>
            <person name="Feng S."/>
            <person name="Zhang L."/>
            <person name="Su X.-H."/>
            <person name="Brejova B."/>
            <person name="Vinar T."/>
            <person name="Xu M."/>
            <person name="Wang M.-X."/>
            <person name="Zhang S.-G."/>
            <person name="Huang M.-R."/>
            <person name="Wu R."/>
            <person name="Zhou Y."/>
        </authorList>
    </citation>
    <scope>NUCLEOTIDE SEQUENCE [LARGE SCALE GENOMIC DNA]</scope>
    <source>
        <strain evidence="2 3">MB_m1</strain>
    </source>
</reference>
<dbReference type="EMBL" id="JH921437">
    <property type="protein sequence ID" value="EKD17037.1"/>
    <property type="molecule type" value="Genomic_DNA"/>
</dbReference>
<dbReference type="OrthoDB" id="10651502at2759"/>
<dbReference type="HOGENOM" id="CLU_1094495_0_0_1"/>
<evidence type="ECO:0000313" key="3">
    <source>
        <dbReference type="Proteomes" id="UP000006753"/>
    </source>
</evidence>
<name>K1WWW3_MARBU</name>
<dbReference type="KEGG" id="mbe:MBM_04614"/>
<dbReference type="GeneID" id="18760549"/>
<gene>
    <name evidence="2" type="ORF">MBM_04614</name>
</gene>
<dbReference type="Proteomes" id="UP000006753">
    <property type="component" value="Unassembled WGS sequence"/>
</dbReference>
<proteinExistence type="predicted"/>
<feature type="compositionally biased region" description="Basic and acidic residues" evidence="1">
    <location>
        <begin position="133"/>
        <end position="149"/>
    </location>
</feature>
<feature type="compositionally biased region" description="Basic and acidic residues" evidence="1">
    <location>
        <begin position="41"/>
        <end position="54"/>
    </location>
</feature>
<evidence type="ECO:0000256" key="1">
    <source>
        <dbReference type="SAM" id="MobiDB-lite"/>
    </source>
</evidence>